<evidence type="ECO:0000256" key="4">
    <source>
        <dbReference type="RuleBase" id="RU003905"/>
    </source>
</evidence>
<evidence type="ECO:0000313" key="6">
    <source>
        <dbReference type="EMBL" id="OAO17548.1"/>
    </source>
</evidence>
<sequence>MSHRKYECPRHGNMGFLPRKRCTHPRGHVRSFPKDDASKKTHLTAFMGYKAGMTHIVRTLDRPGSKAHKQEIVEAVTILETPPMVVVGIVGYVETPQGLRTLTTVFAEHMDDSCKRRFYKNWYNSKQKAFTKYAANLATAEGKEEMENKLKKIVDYCTVVRVLAHTQVQKLKIGQKKAHLLEIQVNGGSMEEKVAFAKSLLEKEVKVSDVFEMDEMVDVIGVTKGKGYEGVTTRWGTTRLPRKTHRGLRKVACVGAWHPSRLHFTVPRAGQNGYHHRTMINKKIYRLGAAGDAKSASTESDLTEKSITPMGGFPHYGVVNNDWVMLKGSVIGTRKRVLTLRKSLINHTRRAALENITLSFIDTSSKFGHGRFQTSNEKAKFYGTLKN</sequence>
<dbReference type="SUPFAM" id="SSF50447">
    <property type="entry name" value="Translation proteins"/>
    <property type="match status" value="1"/>
</dbReference>
<dbReference type="PANTHER" id="PTHR11363:SF5">
    <property type="entry name" value="LARGE RIBOSOMAL SUBUNIT PROTEIN UL3"/>
    <property type="match status" value="1"/>
</dbReference>
<dbReference type="PANTHER" id="PTHR11363">
    <property type="entry name" value="60S RIBOSOMAL PROTEIN L3-RELATED"/>
    <property type="match status" value="1"/>
</dbReference>
<keyword evidence="2 4" id="KW-0689">Ribosomal protein</keyword>
<gene>
    <name evidence="6" type="ORF">AV274_0687</name>
    <name evidence="5" type="ORF">AV274_1170</name>
</gene>
<reference evidence="6 7" key="1">
    <citation type="submission" date="2016-05" db="EMBL/GenBank/DDBJ databases">
        <title>Nuclear genome of Blastocystis sp. subtype 1 NandII.</title>
        <authorList>
            <person name="Gentekaki E."/>
            <person name="Curtis B."/>
            <person name="Stairs C."/>
            <person name="Eme L."/>
            <person name="Herman E."/>
            <person name="Klimes V."/>
            <person name="Arias M.C."/>
            <person name="Elias M."/>
            <person name="Hilliou F."/>
            <person name="Klute M."/>
            <person name="Malik S.-B."/>
            <person name="Pightling A."/>
            <person name="Rachubinski R."/>
            <person name="Salas D."/>
            <person name="Schlacht A."/>
            <person name="Suga H."/>
            <person name="Archibald J."/>
            <person name="Ball S.G."/>
            <person name="Clark G."/>
            <person name="Dacks J."/>
            <person name="Van Der Giezen M."/>
            <person name="Tsaousis A."/>
            <person name="Roger A."/>
        </authorList>
    </citation>
    <scope>NUCLEOTIDE SEQUENCE [LARGE SCALE GENOMIC DNA]</scope>
    <source>
        <strain evidence="7">ATCC 50177 / NandII</strain>
        <strain evidence="6">NandII</strain>
    </source>
</reference>
<dbReference type="GO" id="GO:0006412">
    <property type="term" value="P:translation"/>
    <property type="evidence" value="ECO:0007669"/>
    <property type="project" value="InterPro"/>
</dbReference>
<dbReference type="EMBL" id="LXWW01000025">
    <property type="protein sequence ID" value="OAO17548.1"/>
    <property type="molecule type" value="Genomic_DNA"/>
</dbReference>
<dbReference type="GO" id="GO:0003723">
    <property type="term" value="F:RNA binding"/>
    <property type="evidence" value="ECO:0007669"/>
    <property type="project" value="TreeGrafter"/>
</dbReference>
<keyword evidence="3 4" id="KW-0687">Ribonucleoprotein</keyword>
<evidence type="ECO:0000313" key="5">
    <source>
        <dbReference type="EMBL" id="OAO17144.1"/>
    </source>
</evidence>
<evidence type="ECO:0000256" key="2">
    <source>
        <dbReference type="ARBA" id="ARBA00022980"/>
    </source>
</evidence>
<dbReference type="FunFam" id="3.30.1430.10:FF:000001">
    <property type="entry name" value="60S ribosomal protein L3"/>
    <property type="match status" value="1"/>
</dbReference>
<dbReference type="PROSITE" id="PS00474">
    <property type="entry name" value="RIBOSOMAL_L3"/>
    <property type="match status" value="1"/>
</dbReference>
<dbReference type="FunFam" id="2.40.30.10:FF:000351">
    <property type="entry name" value="Ribosomal protein L3"/>
    <property type="match status" value="1"/>
</dbReference>
<evidence type="ECO:0000256" key="3">
    <source>
        <dbReference type="ARBA" id="ARBA00023274"/>
    </source>
</evidence>
<dbReference type="InterPro" id="IPR009000">
    <property type="entry name" value="Transl_B-barrel_sf"/>
</dbReference>
<dbReference type="GO" id="GO:0003735">
    <property type="term" value="F:structural constituent of ribosome"/>
    <property type="evidence" value="ECO:0007669"/>
    <property type="project" value="InterPro"/>
</dbReference>
<evidence type="ECO:0000256" key="1">
    <source>
        <dbReference type="ARBA" id="ARBA00006540"/>
    </source>
</evidence>
<comment type="caution">
    <text evidence="6">The sequence shown here is derived from an EMBL/GenBank/DDBJ whole genome shotgun (WGS) entry which is preliminary data.</text>
</comment>
<dbReference type="FunFam" id="4.10.960.10:FF:000002">
    <property type="entry name" value="60S ribosomal protein L3"/>
    <property type="match status" value="1"/>
</dbReference>
<dbReference type="EMBL" id="LXWW01000045">
    <property type="protein sequence ID" value="OAO17144.1"/>
    <property type="molecule type" value="Genomic_DNA"/>
</dbReference>
<dbReference type="Gene3D" id="3.30.1430.10">
    <property type="match status" value="1"/>
</dbReference>
<proteinExistence type="inferred from homology"/>
<dbReference type="OrthoDB" id="1611972at2759"/>
<dbReference type="InterPro" id="IPR045077">
    <property type="entry name" value="L3_arc_euk"/>
</dbReference>
<name>A0A196SKH6_BLAHN</name>
<dbReference type="InterPro" id="IPR000597">
    <property type="entry name" value="Ribosomal_uL3"/>
</dbReference>
<comment type="similarity">
    <text evidence="1 4">Belongs to the universal ribosomal protein uL3 family.</text>
</comment>
<dbReference type="InterPro" id="IPR019926">
    <property type="entry name" value="Ribosomal_uL3_CS"/>
</dbReference>
<dbReference type="Pfam" id="PF00297">
    <property type="entry name" value="Ribosomal_L3"/>
    <property type="match status" value="1"/>
</dbReference>
<dbReference type="Gene3D" id="2.40.30.10">
    <property type="entry name" value="Translation factors"/>
    <property type="match status" value="1"/>
</dbReference>
<dbReference type="Gene3D" id="4.10.960.10">
    <property type="entry name" value="Ribosomal protein L3, domain 3"/>
    <property type="match status" value="1"/>
</dbReference>
<organism evidence="6 7">
    <name type="scientific">Blastocystis sp. subtype 1 (strain ATCC 50177 / NandII)</name>
    <dbReference type="NCBI Taxonomy" id="478820"/>
    <lineage>
        <taxon>Eukaryota</taxon>
        <taxon>Sar</taxon>
        <taxon>Stramenopiles</taxon>
        <taxon>Bigyra</taxon>
        <taxon>Opalozoa</taxon>
        <taxon>Opalinata</taxon>
        <taxon>Blastocystidae</taxon>
        <taxon>Blastocystis</taxon>
    </lineage>
</organism>
<dbReference type="AlphaFoldDB" id="A0A196SKH6"/>
<keyword evidence="7" id="KW-1185">Reference proteome</keyword>
<evidence type="ECO:0000313" key="7">
    <source>
        <dbReference type="Proteomes" id="UP000078348"/>
    </source>
</evidence>
<dbReference type="FunFam" id="2.40.30.10:FF:000079">
    <property type="entry name" value="60S ribosomal protein L3"/>
    <property type="match status" value="1"/>
</dbReference>
<dbReference type="InterPro" id="IPR044892">
    <property type="entry name" value="Ribosomal_L3_dom_3_arc_sf"/>
</dbReference>
<dbReference type="Proteomes" id="UP000078348">
    <property type="component" value="Unassembled WGS sequence"/>
</dbReference>
<accession>A0A196SKH6</accession>
<dbReference type="GO" id="GO:0022625">
    <property type="term" value="C:cytosolic large ribosomal subunit"/>
    <property type="evidence" value="ECO:0007669"/>
    <property type="project" value="TreeGrafter"/>
</dbReference>
<dbReference type="STRING" id="478820.A0A196SKH6"/>
<protein>
    <submittedName>
        <fullName evidence="6">60S ribosomal protein L3</fullName>
    </submittedName>
</protein>